<feature type="transmembrane region" description="Helical" evidence="7">
    <location>
        <begin position="388"/>
        <end position="406"/>
    </location>
</feature>
<evidence type="ECO:0000256" key="3">
    <source>
        <dbReference type="ARBA" id="ARBA00022692"/>
    </source>
</evidence>
<gene>
    <name evidence="9" type="ORF">DL546_008829</name>
</gene>
<dbReference type="PANTHER" id="PTHR43791">
    <property type="entry name" value="PERMEASE-RELATED"/>
    <property type="match status" value="1"/>
</dbReference>
<dbReference type="GO" id="GO:0016020">
    <property type="term" value="C:membrane"/>
    <property type="evidence" value="ECO:0007669"/>
    <property type="project" value="UniProtKB-SubCell"/>
</dbReference>
<evidence type="ECO:0000256" key="6">
    <source>
        <dbReference type="ARBA" id="ARBA00037968"/>
    </source>
</evidence>
<feature type="domain" description="Major facilitator superfamily (MFS) profile" evidence="8">
    <location>
        <begin position="93"/>
        <end position="506"/>
    </location>
</feature>
<dbReference type="Proteomes" id="UP000275385">
    <property type="component" value="Unassembled WGS sequence"/>
</dbReference>
<keyword evidence="10" id="KW-1185">Reference proteome</keyword>
<sequence>MSTVEESPPYLAPEVTNVADTEKDRVSTEKVQPAKAAFDNMSDAEKAEIHELKLKHANRNDADEALKIFEEGEVITMTPEDEKKLLRKIDLHLMPLLCLVYGLNYLDKTTLSYASIMGLKTDINLTGGDYSWVGSMFYFGYLVWEWPTSALLQRLPLAKWSAFNVIMWGLVLCCLAGVKSFATAMTVRFFLGVFEAAVSPGFALFTSQWYTVREQGLRTGFWFSFNGWGQILGGAVAYGIATGLEKHPVAIKSWQLLFLVIGLFTSAIGVLFLFVMPDNQLNAKFLTKKERLMAVERIRVNQQGVGNKHFKAYQFWEALSDPMVWAFVFYSLVADIPNGGITNFFSQLIVSFGYTPKQSLLLGIPGGAVEVIALVLAGWLGDRYRNRLLICTSGLLIAMLGMLLIVCLDHSHDVGRLIGYYLTQSSPTPFVALLSLISTNVAGWTKKTTVAAMYLIGYCVGNIVGPQVFRAKDAPDYRNAQIVILVCWGLSLLDILFIYWWCRKENARKAAIRSAPGYAKMEGQEFFDLTDRENPEFIYSL</sequence>
<feature type="transmembrane region" description="Helical" evidence="7">
    <location>
        <begin position="222"/>
        <end position="244"/>
    </location>
</feature>
<keyword evidence="2" id="KW-0813">Transport</keyword>
<feature type="transmembrane region" description="Helical" evidence="7">
    <location>
        <begin position="360"/>
        <end position="381"/>
    </location>
</feature>
<keyword evidence="3 7" id="KW-0812">Transmembrane</keyword>
<comment type="caution">
    <text evidence="9">The sequence shown here is derived from an EMBL/GenBank/DDBJ whole genome shotgun (WGS) entry which is preliminary data.</text>
</comment>
<feature type="transmembrane region" description="Helical" evidence="7">
    <location>
        <begin position="256"/>
        <end position="276"/>
    </location>
</feature>
<dbReference type="SUPFAM" id="SSF103473">
    <property type="entry name" value="MFS general substrate transporter"/>
    <property type="match status" value="1"/>
</dbReference>
<dbReference type="InterPro" id="IPR011701">
    <property type="entry name" value="MFS"/>
</dbReference>
<dbReference type="PANTHER" id="PTHR43791:SF1">
    <property type="entry name" value="ALLANTOATE PERMEASE"/>
    <property type="match status" value="1"/>
</dbReference>
<keyword evidence="4 7" id="KW-1133">Transmembrane helix</keyword>
<evidence type="ECO:0000259" key="8">
    <source>
        <dbReference type="PROSITE" id="PS50850"/>
    </source>
</evidence>
<proteinExistence type="inferred from homology"/>
<comment type="similarity">
    <text evidence="6">Belongs to the major facilitator superfamily. Allantoate permease family.</text>
</comment>
<evidence type="ECO:0000256" key="5">
    <source>
        <dbReference type="ARBA" id="ARBA00023136"/>
    </source>
</evidence>
<evidence type="ECO:0000256" key="4">
    <source>
        <dbReference type="ARBA" id="ARBA00022989"/>
    </source>
</evidence>
<evidence type="ECO:0000256" key="1">
    <source>
        <dbReference type="ARBA" id="ARBA00004141"/>
    </source>
</evidence>
<dbReference type="InterPro" id="IPR036259">
    <property type="entry name" value="MFS_trans_sf"/>
</dbReference>
<organism evidence="9 10">
    <name type="scientific">Coniochaeta pulveracea</name>
    <dbReference type="NCBI Taxonomy" id="177199"/>
    <lineage>
        <taxon>Eukaryota</taxon>
        <taxon>Fungi</taxon>
        <taxon>Dikarya</taxon>
        <taxon>Ascomycota</taxon>
        <taxon>Pezizomycotina</taxon>
        <taxon>Sordariomycetes</taxon>
        <taxon>Sordariomycetidae</taxon>
        <taxon>Coniochaetales</taxon>
        <taxon>Coniochaetaceae</taxon>
        <taxon>Coniochaeta</taxon>
    </lineage>
</organism>
<dbReference type="GO" id="GO:0022857">
    <property type="term" value="F:transmembrane transporter activity"/>
    <property type="evidence" value="ECO:0007669"/>
    <property type="project" value="InterPro"/>
</dbReference>
<dbReference type="InterPro" id="IPR020846">
    <property type="entry name" value="MFS_dom"/>
</dbReference>
<dbReference type="EMBL" id="QVQW01000005">
    <property type="protein sequence ID" value="RKU48354.1"/>
    <property type="molecule type" value="Genomic_DNA"/>
</dbReference>
<dbReference type="CDD" id="cd17327">
    <property type="entry name" value="MFS_FEN2_like"/>
    <property type="match status" value="1"/>
</dbReference>
<evidence type="ECO:0000256" key="2">
    <source>
        <dbReference type="ARBA" id="ARBA00022448"/>
    </source>
</evidence>
<feature type="transmembrane region" description="Helical" evidence="7">
    <location>
        <begin position="418"/>
        <end position="437"/>
    </location>
</feature>
<comment type="subcellular location">
    <subcellularLocation>
        <location evidence="1">Membrane</location>
        <topology evidence="1">Multi-pass membrane protein</topology>
    </subcellularLocation>
</comment>
<dbReference type="Gene3D" id="1.20.1250.20">
    <property type="entry name" value="MFS general substrate transporter like domains"/>
    <property type="match status" value="2"/>
</dbReference>
<feature type="transmembrane region" description="Helical" evidence="7">
    <location>
        <begin position="190"/>
        <end position="210"/>
    </location>
</feature>
<dbReference type="AlphaFoldDB" id="A0A420YKE3"/>
<dbReference type="Pfam" id="PF07690">
    <property type="entry name" value="MFS_1"/>
    <property type="match status" value="1"/>
</dbReference>
<name>A0A420YKE3_9PEZI</name>
<dbReference type="OrthoDB" id="6730379at2759"/>
<keyword evidence="5 7" id="KW-0472">Membrane</keyword>
<dbReference type="FunFam" id="1.20.1250.20:FF:000064">
    <property type="entry name" value="MFS allantoate transporter"/>
    <property type="match status" value="1"/>
</dbReference>
<reference evidence="9 10" key="1">
    <citation type="submission" date="2018-08" db="EMBL/GenBank/DDBJ databases">
        <title>Draft genome of the lignicolous fungus Coniochaeta pulveracea.</title>
        <authorList>
            <person name="Borstlap C.J."/>
            <person name="De Witt R.N."/>
            <person name="Botha A."/>
            <person name="Volschenk H."/>
        </authorList>
    </citation>
    <scope>NUCLEOTIDE SEQUENCE [LARGE SCALE GENOMIC DNA]</scope>
    <source>
        <strain evidence="9 10">CAB683</strain>
    </source>
</reference>
<evidence type="ECO:0000313" key="9">
    <source>
        <dbReference type="EMBL" id="RKU48354.1"/>
    </source>
</evidence>
<feature type="transmembrane region" description="Helical" evidence="7">
    <location>
        <begin position="481"/>
        <end position="502"/>
    </location>
</feature>
<protein>
    <recommendedName>
        <fullName evidence="8">Major facilitator superfamily (MFS) profile domain-containing protein</fullName>
    </recommendedName>
</protein>
<dbReference type="PROSITE" id="PS50850">
    <property type="entry name" value="MFS"/>
    <property type="match status" value="1"/>
</dbReference>
<accession>A0A420YKE3</accession>
<evidence type="ECO:0000313" key="10">
    <source>
        <dbReference type="Proteomes" id="UP000275385"/>
    </source>
</evidence>
<feature type="transmembrane region" description="Helical" evidence="7">
    <location>
        <begin position="449"/>
        <end position="469"/>
    </location>
</feature>
<feature type="transmembrane region" description="Helical" evidence="7">
    <location>
        <begin position="160"/>
        <end position="178"/>
    </location>
</feature>
<evidence type="ECO:0000256" key="7">
    <source>
        <dbReference type="SAM" id="Phobius"/>
    </source>
</evidence>